<evidence type="ECO:0000256" key="1">
    <source>
        <dbReference type="SAM" id="MobiDB-lite"/>
    </source>
</evidence>
<feature type="region of interest" description="Disordered" evidence="1">
    <location>
        <begin position="1"/>
        <end position="92"/>
    </location>
</feature>
<accession>A0A3L8P694</accession>
<dbReference type="RefSeq" id="WP_121804286.1">
    <property type="nucleotide sequence ID" value="NZ_RDBE01000001.1"/>
</dbReference>
<gene>
    <name evidence="2" type="ORF">D9V37_01140</name>
</gene>
<dbReference type="Proteomes" id="UP000281708">
    <property type="component" value="Unassembled WGS sequence"/>
</dbReference>
<protein>
    <submittedName>
        <fullName evidence="2">Uncharacterized protein</fullName>
    </submittedName>
</protein>
<keyword evidence="3" id="KW-1185">Reference proteome</keyword>
<dbReference type="AlphaFoldDB" id="A0A3L8P694"/>
<reference evidence="2 3" key="1">
    <citation type="submission" date="2018-10" db="EMBL/GenBank/DDBJ databases">
        <title>Marmoricola sp. 4Q3S-7 whole genome shotgun sequence.</title>
        <authorList>
            <person name="Li F."/>
        </authorList>
    </citation>
    <scope>NUCLEOTIDE SEQUENCE [LARGE SCALE GENOMIC DNA]</scope>
    <source>
        <strain evidence="2 3">4Q3S-7</strain>
    </source>
</reference>
<organism evidence="2 3">
    <name type="scientific">Nocardioides mangrovicus</name>
    <dbReference type="NCBI Taxonomy" id="2478913"/>
    <lineage>
        <taxon>Bacteria</taxon>
        <taxon>Bacillati</taxon>
        <taxon>Actinomycetota</taxon>
        <taxon>Actinomycetes</taxon>
        <taxon>Propionibacteriales</taxon>
        <taxon>Nocardioidaceae</taxon>
        <taxon>Nocardioides</taxon>
    </lineage>
</organism>
<evidence type="ECO:0000313" key="2">
    <source>
        <dbReference type="EMBL" id="RLV50604.1"/>
    </source>
</evidence>
<dbReference type="EMBL" id="RDBE01000001">
    <property type="protein sequence ID" value="RLV50604.1"/>
    <property type="molecule type" value="Genomic_DNA"/>
</dbReference>
<dbReference type="OrthoDB" id="3790454at2"/>
<comment type="caution">
    <text evidence="2">The sequence shown here is derived from an EMBL/GenBank/DDBJ whole genome shotgun (WGS) entry which is preliminary data.</text>
</comment>
<feature type="compositionally biased region" description="Basic and acidic residues" evidence="1">
    <location>
        <begin position="83"/>
        <end position="92"/>
    </location>
</feature>
<evidence type="ECO:0000313" key="3">
    <source>
        <dbReference type="Proteomes" id="UP000281708"/>
    </source>
</evidence>
<feature type="compositionally biased region" description="Acidic residues" evidence="1">
    <location>
        <begin position="1"/>
        <end position="19"/>
    </location>
</feature>
<feature type="compositionally biased region" description="Basic and acidic residues" evidence="1">
    <location>
        <begin position="42"/>
        <end position="68"/>
    </location>
</feature>
<proteinExistence type="predicted"/>
<name>A0A3L8P694_9ACTN</name>
<sequence length="92" mass="10497">MSDEDAHESEQEPEPESDGDSGSPEAVGTMPEVSEGEQEQIESEREERLDPDNRPDEVEVDNTERDFDSEAGMFTDNEDYEESEKKFDDSEF</sequence>